<reference evidence="1 2" key="1">
    <citation type="submission" date="2023-08" db="EMBL/GenBank/DDBJ databases">
        <title>Black Yeasts Isolated from many extreme environments.</title>
        <authorList>
            <person name="Coleine C."/>
            <person name="Stajich J.E."/>
            <person name="Selbmann L."/>
        </authorList>
    </citation>
    <scope>NUCLEOTIDE SEQUENCE [LARGE SCALE GENOMIC DNA]</scope>
    <source>
        <strain evidence="1 2">CCFEE 5885</strain>
    </source>
</reference>
<dbReference type="EMBL" id="JAVRRG010000333">
    <property type="protein sequence ID" value="KAK5072288.1"/>
    <property type="molecule type" value="Genomic_DNA"/>
</dbReference>
<accession>A0ABR0JTQ7</accession>
<protein>
    <submittedName>
        <fullName evidence="1">Uncharacterized protein</fullName>
    </submittedName>
</protein>
<proteinExistence type="predicted"/>
<evidence type="ECO:0000313" key="2">
    <source>
        <dbReference type="Proteomes" id="UP001345013"/>
    </source>
</evidence>
<gene>
    <name evidence="1" type="ORF">LTR24_010468</name>
</gene>
<name>A0ABR0JTQ7_9EURO</name>
<keyword evidence="2" id="KW-1185">Reference proteome</keyword>
<organism evidence="1 2">
    <name type="scientific">Lithohypha guttulata</name>
    <dbReference type="NCBI Taxonomy" id="1690604"/>
    <lineage>
        <taxon>Eukaryota</taxon>
        <taxon>Fungi</taxon>
        <taxon>Dikarya</taxon>
        <taxon>Ascomycota</taxon>
        <taxon>Pezizomycotina</taxon>
        <taxon>Eurotiomycetes</taxon>
        <taxon>Chaetothyriomycetidae</taxon>
        <taxon>Chaetothyriales</taxon>
        <taxon>Trichomeriaceae</taxon>
        <taxon>Lithohypha</taxon>
    </lineage>
</organism>
<sequence length="426" mass="47290">MTLQLMLPERRLHERLLTTRIKHLSLNTPQRRWSGSLPPLTRLRTLQIALHGRSASTHRSSWPLVDLSLLTDLEQLHIQGDVWSRVQETFTGVSHIIRCCLLRGPLVVGTRSDDFFRRIATGLQSLFCHGTHVVGQLSTKFPQLAFLAFHQTVQRPGVFLCPHATVRAISIEADDSYGCGRVEDLNTLLQLVLDHTRPTLELLALRSGLSCALAAETLHRFSLVQHMTAVVFDGAIVTDQPLRTTGTGRLTPPRITVTIASWLPNGGRTPPSPSNSIRHLTQLNTADGQIVPPQRCQCGHWDRKLAFDHVGVDQKVRKLPSDLVQIGCYVGGNAPRTAQAVSVPGLHPELKAKEALTILFDIIIFLRGHNSLLIWWEVFALFVHLVIVGDFRLTNATSHAYSASQVTSPQVIRVCYVLRANGADVE</sequence>
<evidence type="ECO:0000313" key="1">
    <source>
        <dbReference type="EMBL" id="KAK5072288.1"/>
    </source>
</evidence>
<comment type="caution">
    <text evidence="1">The sequence shown here is derived from an EMBL/GenBank/DDBJ whole genome shotgun (WGS) entry which is preliminary data.</text>
</comment>
<dbReference type="Proteomes" id="UP001345013">
    <property type="component" value="Unassembled WGS sequence"/>
</dbReference>